<dbReference type="Pfam" id="PF00651">
    <property type="entry name" value="BTB"/>
    <property type="match status" value="1"/>
</dbReference>
<keyword evidence="1" id="KW-0880">Kelch repeat</keyword>
<accession>A0AAD9Q4F3</accession>
<keyword evidence="5" id="KW-1185">Reference proteome</keyword>
<sequence length="237" mass="27233">MVAHSEVLLSKCAQFREQGEFIDVRLKVGEDEFAAHRIVLAANSDYFHAMFAHGMKESYQEVIELRDENISVAAMKIVMDSIYSGEINVNVENVFEVLTAADHIKVTSVVQQCFKYLIQRRLDAQTYCRFIMLADQYGLSDFKEAAERKMASMYREICEKEEFLSDMNVDVLSALLCRDDLRTPSENFVFKSVMQWIKYRKAERLDLGAKVIGAVRLGLVDIKDVVEELDTEEMKAK</sequence>
<dbReference type="SUPFAM" id="SSF54695">
    <property type="entry name" value="POZ domain"/>
    <property type="match status" value="1"/>
</dbReference>
<dbReference type="PANTHER" id="PTHR45632:SF3">
    <property type="entry name" value="KELCH-LIKE PROTEIN 32"/>
    <property type="match status" value="1"/>
</dbReference>
<evidence type="ECO:0000259" key="3">
    <source>
        <dbReference type="PROSITE" id="PS50097"/>
    </source>
</evidence>
<organism evidence="4 5">
    <name type="scientific">Acropora cervicornis</name>
    <name type="common">Staghorn coral</name>
    <dbReference type="NCBI Taxonomy" id="6130"/>
    <lineage>
        <taxon>Eukaryota</taxon>
        <taxon>Metazoa</taxon>
        <taxon>Cnidaria</taxon>
        <taxon>Anthozoa</taxon>
        <taxon>Hexacorallia</taxon>
        <taxon>Scleractinia</taxon>
        <taxon>Astrocoeniina</taxon>
        <taxon>Acroporidae</taxon>
        <taxon>Acropora</taxon>
    </lineage>
</organism>
<name>A0AAD9Q4F3_ACRCE</name>
<evidence type="ECO:0000256" key="1">
    <source>
        <dbReference type="ARBA" id="ARBA00022441"/>
    </source>
</evidence>
<dbReference type="Gene3D" id="1.25.40.420">
    <property type="match status" value="1"/>
</dbReference>
<dbReference type="Gene3D" id="3.30.710.10">
    <property type="entry name" value="Potassium Channel Kv1.1, Chain A"/>
    <property type="match status" value="1"/>
</dbReference>
<evidence type="ECO:0000313" key="4">
    <source>
        <dbReference type="EMBL" id="KAK2554572.1"/>
    </source>
</evidence>
<dbReference type="PANTHER" id="PTHR45632">
    <property type="entry name" value="LD33804P"/>
    <property type="match status" value="1"/>
</dbReference>
<dbReference type="SMART" id="SM00875">
    <property type="entry name" value="BACK"/>
    <property type="match status" value="1"/>
</dbReference>
<dbReference type="EMBL" id="JARQWQ010000069">
    <property type="protein sequence ID" value="KAK2554572.1"/>
    <property type="molecule type" value="Genomic_DNA"/>
</dbReference>
<reference evidence="4" key="1">
    <citation type="journal article" date="2023" name="G3 (Bethesda)">
        <title>Whole genome assembly and annotation of the endangered Caribbean coral Acropora cervicornis.</title>
        <authorList>
            <person name="Selwyn J.D."/>
            <person name="Vollmer S.V."/>
        </authorList>
    </citation>
    <scope>NUCLEOTIDE SEQUENCE</scope>
    <source>
        <strain evidence="4">K2</strain>
    </source>
</reference>
<dbReference type="InterPro" id="IPR011333">
    <property type="entry name" value="SKP1/BTB/POZ_sf"/>
</dbReference>
<evidence type="ECO:0000256" key="2">
    <source>
        <dbReference type="ARBA" id="ARBA00022737"/>
    </source>
</evidence>
<keyword evidence="2" id="KW-0677">Repeat</keyword>
<gene>
    <name evidence="4" type="ORF">P5673_024033</name>
</gene>
<dbReference type="AlphaFoldDB" id="A0AAD9Q4F3"/>
<dbReference type="Proteomes" id="UP001249851">
    <property type="component" value="Unassembled WGS sequence"/>
</dbReference>
<evidence type="ECO:0000313" key="5">
    <source>
        <dbReference type="Proteomes" id="UP001249851"/>
    </source>
</evidence>
<protein>
    <submittedName>
        <fullName evidence="4">Actin-binding protein IPP</fullName>
    </submittedName>
</protein>
<dbReference type="PROSITE" id="PS50097">
    <property type="entry name" value="BTB"/>
    <property type="match status" value="1"/>
</dbReference>
<dbReference type="InterPro" id="IPR011705">
    <property type="entry name" value="BACK"/>
</dbReference>
<feature type="domain" description="BTB" evidence="3">
    <location>
        <begin position="22"/>
        <end position="91"/>
    </location>
</feature>
<reference evidence="4" key="2">
    <citation type="journal article" date="2023" name="Science">
        <title>Genomic signatures of disease resistance in endangered staghorn corals.</title>
        <authorList>
            <person name="Vollmer S.V."/>
            <person name="Selwyn J.D."/>
            <person name="Despard B.A."/>
            <person name="Roesel C.L."/>
        </authorList>
    </citation>
    <scope>NUCLEOTIDE SEQUENCE</scope>
    <source>
        <strain evidence="4">K2</strain>
    </source>
</reference>
<proteinExistence type="predicted"/>
<dbReference type="SMART" id="SM00225">
    <property type="entry name" value="BTB"/>
    <property type="match status" value="1"/>
</dbReference>
<comment type="caution">
    <text evidence="4">The sequence shown here is derived from an EMBL/GenBank/DDBJ whole genome shotgun (WGS) entry which is preliminary data.</text>
</comment>
<dbReference type="Pfam" id="PF07707">
    <property type="entry name" value="BACK"/>
    <property type="match status" value="1"/>
</dbReference>
<dbReference type="InterPro" id="IPR000210">
    <property type="entry name" value="BTB/POZ_dom"/>
</dbReference>